<protein>
    <submittedName>
        <fullName evidence="2">Uncharacterized protein</fullName>
    </submittedName>
</protein>
<comment type="caution">
    <text evidence="2">The sequence shown here is derived from an EMBL/GenBank/DDBJ whole genome shotgun (WGS) entry which is preliminary data.</text>
</comment>
<dbReference type="AlphaFoldDB" id="A0A9J5WBJ6"/>
<sequence>MADIDNYQNSSVDSSDNVESSEGESNSEESSRDTSRDEEDPLSLPICARDIFGELYDLATWLDEVGSFPVKITIRSRMTFYRDFRKKIMVEQKLYNEFKDDLNFFKSYPWGKESFDLTLTYLKKQGKMYNENKNASYALYDFPWEFLVWIYEAFSYLEKYAGKSLDTPLTIPRLLRWSTSKSDNIVEGDPFRYKEKSTQIVHTYLTLTVREMEQNCMATFKSYTNEVKDAVIDVLKAQLKGVIVLTAGVESADDEYLENLTKRVVSLEQSMVEVVVYVRDEKLRKIEKNKKTRESNIIHVNITTADEDFVVIEEYLTDGVDEVAIDVVDKVTGDDVFEVAVDVVDEVAGDAVAVDDVAINAVVVDLVDEVGVVVVDEAVGDIVDEVAYAVDLVAVDVVDEVACVANPVAVDVIDEVIDVVDEKEEKGKEKSVDDEEDDSVENSVDVISIVIELNGDINGDEKNN</sequence>
<keyword evidence="3" id="KW-1185">Reference proteome</keyword>
<proteinExistence type="predicted"/>
<dbReference type="PANTHER" id="PTHR48449">
    <property type="entry name" value="DUF1985 DOMAIN-CONTAINING PROTEIN"/>
    <property type="match status" value="1"/>
</dbReference>
<evidence type="ECO:0000313" key="3">
    <source>
        <dbReference type="Proteomes" id="UP000824120"/>
    </source>
</evidence>
<organism evidence="2 3">
    <name type="scientific">Solanum commersonii</name>
    <name type="common">Commerson's wild potato</name>
    <name type="synonym">Commerson's nightshade</name>
    <dbReference type="NCBI Taxonomy" id="4109"/>
    <lineage>
        <taxon>Eukaryota</taxon>
        <taxon>Viridiplantae</taxon>
        <taxon>Streptophyta</taxon>
        <taxon>Embryophyta</taxon>
        <taxon>Tracheophyta</taxon>
        <taxon>Spermatophyta</taxon>
        <taxon>Magnoliopsida</taxon>
        <taxon>eudicotyledons</taxon>
        <taxon>Gunneridae</taxon>
        <taxon>Pentapetalae</taxon>
        <taxon>asterids</taxon>
        <taxon>lamiids</taxon>
        <taxon>Solanales</taxon>
        <taxon>Solanaceae</taxon>
        <taxon>Solanoideae</taxon>
        <taxon>Solaneae</taxon>
        <taxon>Solanum</taxon>
    </lineage>
</organism>
<accession>A0A9J5WBJ6</accession>
<name>A0A9J5WBJ6_SOLCO</name>
<dbReference type="Proteomes" id="UP000824120">
    <property type="component" value="Chromosome 12"/>
</dbReference>
<dbReference type="PANTHER" id="PTHR48449:SF1">
    <property type="entry name" value="DUF1985 DOMAIN-CONTAINING PROTEIN"/>
    <property type="match status" value="1"/>
</dbReference>
<dbReference type="EMBL" id="JACXVP010000012">
    <property type="protein sequence ID" value="KAG5573001.1"/>
    <property type="molecule type" value="Genomic_DNA"/>
</dbReference>
<evidence type="ECO:0000256" key="1">
    <source>
        <dbReference type="SAM" id="MobiDB-lite"/>
    </source>
</evidence>
<feature type="region of interest" description="Disordered" evidence="1">
    <location>
        <begin position="424"/>
        <end position="443"/>
    </location>
</feature>
<feature type="region of interest" description="Disordered" evidence="1">
    <location>
        <begin position="1"/>
        <end position="41"/>
    </location>
</feature>
<dbReference type="OrthoDB" id="1194650at2759"/>
<evidence type="ECO:0000313" key="2">
    <source>
        <dbReference type="EMBL" id="KAG5573001.1"/>
    </source>
</evidence>
<gene>
    <name evidence="2" type="ORF">H5410_062767</name>
</gene>
<reference evidence="2 3" key="1">
    <citation type="submission" date="2020-09" db="EMBL/GenBank/DDBJ databases">
        <title>De no assembly of potato wild relative species, Solanum commersonii.</title>
        <authorList>
            <person name="Cho K."/>
        </authorList>
    </citation>
    <scope>NUCLEOTIDE SEQUENCE [LARGE SCALE GENOMIC DNA]</scope>
    <source>
        <strain evidence="2">LZ3.2</strain>
        <tissue evidence="2">Leaf</tissue>
    </source>
</reference>